<comment type="caution">
    <text evidence="2">The sequence shown here is derived from an EMBL/GenBank/DDBJ whole genome shotgun (WGS) entry which is preliminary data.</text>
</comment>
<dbReference type="InterPro" id="IPR038595">
    <property type="entry name" value="LOR_sf"/>
</dbReference>
<dbReference type="EMBL" id="JAGPNK010000013">
    <property type="protein sequence ID" value="KAH7309824.1"/>
    <property type="molecule type" value="Genomic_DNA"/>
</dbReference>
<sequence length="196" mass="22037">MDTALQTPNPAVTLLSDYESTQESVLLMTCYDLYFKKVEVSDGSGNRLFTVNGKTFSSWSWRRTVTDHKDEHLFDLRKIGFGGRWTVEDPSKQTICDLEHKKRFTEPVAVDATVHTQAGDQVLVVMRPNDYAATTTTVSVSDTTIAVISKVVDNIQAYKTDKERSVWKAKIAGGVDLSLILIMMLCRAEMGHVWKQ</sequence>
<name>A0A8K0WM87_9HYPO</name>
<protein>
    <submittedName>
        <fullName evidence="2">Uncharacterized protein</fullName>
    </submittedName>
</protein>
<evidence type="ECO:0000313" key="3">
    <source>
        <dbReference type="Proteomes" id="UP000813444"/>
    </source>
</evidence>
<dbReference type="InterPro" id="IPR007612">
    <property type="entry name" value="LOR"/>
</dbReference>
<dbReference type="Pfam" id="PF04525">
    <property type="entry name" value="LOR"/>
    <property type="match status" value="1"/>
</dbReference>
<dbReference type="Gene3D" id="2.40.160.200">
    <property type="entry name" value="LURP1-related"/>
    <property type="match status" value="1"/>
</dbReference>
<comment type="similarity">
    <text evidence="1">Belongs to the LOR family.</text>
</comment>
<proteinExistence type="inferred from homology"/>
<organism evidence="2 3">
    <name type="scientific">Stachybotrys elegans</name>
    <dbReference type="NCBI Taxonomy" id="80388"/>
    <lineage>
        <taxon>Eukaryota</taxon>
        <taxon>Fungi</taxon>
        <taxon>Dikarya</taxon>
        <taxon>Ascomycota</taxon>
        <taxon>Pezizomycotina</taxon>
        <taxon>Sordariomycetes</taxon>
        <taxon>Hypocreomycetidae</taxon>
        <taxon>Hypocreales</taxon>
        <taxon>Stachybotryaceae</taxon>
        <taxon>Stachybotrys</taxon>
    </lineage>
</organism>
<dbReference type="SUPFAM" id="SSF54518">
    <property type="entry name" value="Tubby C-terminal domain-like"/>
    <property type="match status" value="1"/>
</dbReference>
<keyword evidence="3" id="KW-1185">Reference proteome</keyword>
<gene>
    <name evidence="2" type="ORF">B0I35DRAFT_440689</name>
</gene>
<accession>A0A8K0WM87</accession>
<evidence type="ECO:0000313" key="2">
    <source>
        <dbReference type="EMBL" id="KAH7309824.1"/>
    </source>
</evidence>
<dbReference type="Proteomes" id="UP000813444">
    <property type="component" value="Unassembled WGS sequence"/>
</dbReference>
<dbReference type="InterPro" id="IPR025659">
    <property type="entry name" value="Tubby-like_C"/>
</dbReference>
<dbReference type="OrthoDB" id="97518at2759"/>
<dbReference type="AlphaFoldDB" id="A0A8K0WM87"/>
<evidence type="ECO:0000256" key="1">
    <source>
        <dbReference type="ARBA" id="ARBA00005437"/>
    </source>
</evidence>
<reference evidence="2" key="1">
    <citation type="journal article" date="2021" name="Nat. Commun.">
        <title>Genetic determinants of endophytism in the Arabidopsis root mycobiome.</title>
        <authorList>
            <person name="Mesny F."/>
            <person name="Miyauchi S."/>
            <person name="Thiergart T."/>
            <person name="Pickel B."/>
            <person name="Atanasova L."/>
            <person name="Karlsson M."/>
            <person name="Huettel B."/>
            <person name="Barry K.W."/>
            <person name="Haridas S."/>
            <person name="Chen C."/>
            <person name="Bauer D."/>
            <person name="Andreopoulos W."/>
            <person name="Pangilinan J."/>
            <person name="LaButti K."/>
            <person name="Riley R."/>
            <person name="Lipzen A."/>
            <person name="Clum A."/>
            <person name="Drula E."/>
            <person name="Henrissat B."/>
            <person name="Kohler A."/>
            <person name="Grigoriev I.V."/>
            <person name="Martin F.M."/>
            <person name="Hacquard S."/>
        </authorList>
    </citation>
    <scope>NUCLEOTIDE SEQUENCE</scope>
    <source>
        <strain evidence="2">MPI-CAGE-CH-0235</strain>
    </source>
</reference>